<reference evidence="2 3" key="1">
    <citation type="submission" date="2023-03" db="EMBL/GenBank/DDBJ databases">
        <title>High recombination rates correlate with genetic variation in Cardiocondyla obscurior ants.</title>
        <authorList>
            <person name="Errbii M."/>
        </authorList>
    </citation>
    <scope>NUCLEOTIDE SEQUENCE [LARGE SCALE GENOMIC DNA]</scope>
    <source>
        <strain evidence="2">Alpha-2009</strain>
        <tissue evidence="2">Whole body</tissue>
    </source>
</reference>
<dbReference type="EMBL" id="JADYXP020000020">
    <property type="protein sequence ID" value="KAL0104192.1"/>
    <property type="molecule type" value="Genomic_DNA"/>
</dbReference>
<comment type="caution">
    <text evidence="2">The sequence shown here is derived from an EMBL/GenBank/DDBJ whole genome shotgun (WGS) entry which is preliminary data.</text>
</comment>
<keyword evidence="1" id="KW-0732">Signal</keyword>
<feature type="signal peptide" evidence="1">
    <location>
        <begin position="1"/>
        <end position="21"/>
    </location>
</feature>
<name>A0AAW2EM33_9HYME</name>
<proteinExistence type="predicted"/>
<protein>
    <submittedName>
        <fullName evidence="2">Uncharacterized protein</fullName>
    </submittedName>
</protein>
<evidence type="ECO:0000313" key="2">
    <source>
        <dbReference type="EMBL" id="KAL0104192.1"/>
    </source>
</evidence>
<evidence type="ECO:0000256" key="1">
    <source>
        <dbReference type="SAM" id="SignalP"/>
    </source>
</evidence>
<accession>A0AAW2EM33</accession>
<dbReference type="AlphaFoldDB" id="A0AAW2EM33"/>
<feature type="chain" id="PRO_5043452776" evidence="1">
    <location>
        <begin position="22"/>
        <end position="233"/>
    </location>
</feature>
<gene>
    <name evidence="2" type="ORF">PUN28_017129</name>
</gene>
<sequence length="233" mass="24776">MSKITVASVFVAVCILQTAYAGLLDNLPKLGSERNAVLDGVNNLGNGLLDKLPLNSVYENVHNQVSNTVKTLGNQLKVKYAASQDALLNSEACIDLKSEGEQAVSQLASNFKSCLSQETQSAGQDYQELINIANTVEASVTSTLGNLVQCYENNSNPAEIFQCVYNALQGAIPQVVSLINNAAKVALDIPSIFVSLRTCYESAFLQAVGPAAYNLVANGQQCVRNVVKAVQSS</sequence>
<dbReference type="Proteomes" id="UP001430953">
    <property type="component" value="Unassembled WGS sequence"/>
</dbReference>
<organism evidence="2 3">
    <name type="scientific">Cardiocondyla obscurior</name>
    <dbReference type="NCBI Taxonomy" id="286306"/>
    <lineage>
        <taxon>Eukaryota</taxon>
        <taxon>Metazoa</taxon>
        <taxon>Ecdysozoa</taxon>
        <taxon>Arthropoda</taxon>
        <taxon>Hexapoda</taxon>
        <taxon>Insecta</taxon>
        <taxon>Pterygota</taxon>
        <taxon>Neoptera</taxon>
        <taxon>Endopterygota</taxon>
        <taxon>Hymenoptera</taxon>
        <taxon>Apocrita</taxon>
        <taxon>Aculeata</taxon>
        <taxon>Formicoidea</taxon>
        <taxon>Formicidae</taxon>
        <taxon>Myrmicinae</taxon>
        <taxon>Cardiocondyla</taxon>
    </lineage>
</organism>
<evidence type="ECO:0000313" key="3">
    <source>
        <dbReference type="Proteomes" id="UP001430953"/>
    </source>
</evidence>
<keyword evidence="3" id="KW-1185">Reference proteome</keyword>